<evidence type="ECO:0000313" key="1">
    <source>
        <dbReference type="EMBL" id="KAJ7732466.1"/>
    </source>
</evidence>
<keyword evidence="2" id="KW-1185">Reference proteome</keyword>
<accession>A0AAD7I0S0</accession>
<gene>
    <name evidence="1" type="ORF">DFH07DRAFT_711858</name>
</gene>
<dbReference type="EMBL" id="JARJLG010000175">
    <property type="protein sequence ID" value="KAJ7732466.1"/>
    <property type="molecule type" value="Genomic_DNA"/>
</dbReference>
<feature type="non-terminal residue" evidence="1">
    <location>
        <position position="161"/>
    </location>
</feature>
<protein>
    <submittedName>
        <fullName evidence="1">Uncharacterized protein</fullName>
    </submittedName>
</protein>
<comment type="caution">
    <text evidence="1">The sequence shown here is derived from an EMBL/GenBank/DDBJ whole genome shotgun (WGS) entry which is preliminary data.</text>
</comment>
<organism evidence="1 2">
    <name type="scientific">Mycena maculata</name>
    <dbReference type="NCBI Taxonomy" id="230809"/>
    <lineage>
        <taxon>Eukaryota</taxon>
        <taxon>Fungi</taxon>
        <taxon>Dikarya</taxon>
        <taxon>Basidiomycota</taxon>
        <taxon>Agaricomycotina</taxon>
        <taxon>Agaricomycetes</taxon>
        <taxon>Agaricomycetidae</taxon>
        <taxon>Agaricales</taxon>
        <taxon>Marasmiineae</taxon>
        <taxon>Mycenaceae</taxon>
        <taxon>Mycena</taxon>
    </lineage>
</organism>
<dbReference type="Proteomes" id="UP001215280">
    <property type="component" value="Unassembled WGS sequence"/>
</dbReference>
<proteinExistence type="predicted"/>
<reference evidence="1" key="1">
    <citation type="submission" date="2023-03" db="EMBL/GenBank/DDBJ databases">
        <title>Massive genome expansion in bonnet fungi (Mycena s.s.) driven by repeated elements and novel gene families across ecological guilds.</title>
        <authorList>
            <consortium name="Lawrence Berkeley National Laboratory"/>
            <person name="Harder C.B."/>
            <person name="Miyauchi S."/>
            <person name="Viragh M."/>
            <person name="Kuo A."/>
            <person name="Thoen E."/>
            <person name="Andreopoulos B."/>
            <person name="Lu D."/>
            <person name="Skrede I."/>
            <person name="Drula E."/>
            <person name="Henrissat B."/>
            <person name="Morin E."/>
            <person name="Kohler A."/>
            <person name="Barry K."/>
            <person name="LaButti K."/>
            <person name="Morin E."/>
            <person name="Salamov A."/>
            <person name="Lipzen A."/>
            <person name="Mereny Z."/>
            <person name="Hegedus B."/>
            <person name="Baldrian P."/>
            <person name="Stursova M."/>
            <person name="Weitz H."/>
            <person name="Taylor A."/>
            <person name="Grigoriev I.V."/>
            <person name="Nagy L.G."/>
            <person name="Martin F."/>
            <person name="Kauserud H."/>
        </authorList>
    </citation>
    <scope>NUCLEOTIDE SEQUENCE</scope>
    <source>
        <strain evidence="1">CBHHK188m</strain>
    </source>
</reference>
<evidence type="ECO:0000313" key="2">
    <source>
        <dbReference type="Proteomes" id="UP001215280"/>
    </source>
</evidence>
<feature type="non-terminal residue" evidence="1">
    <location>
        <position position="1"/>
    </location>
</feature>
<dbReference type="AlphaFoldDB" id="A0AAD7I0S0"/>
<name>A0AAD7I0S0_9AGAR</name>
<sequence length="161" mass="18592">YAMSPMYEIRMEYLRDTENETSVFQRVTAFSSKKALEPRDIIDRGKNVKVPNLNPRFSLEPLFSMRVDRTVHEMQGILKRAASLIPGRSSCFTIDPYDTLMNVLRGAGDLDEMNVAWLGIAKRLELAHKYLDKYEAYFKINDEDKRPTSLVSTDPGIYDNF</sequence>